<keyword evidence="2 16" id="KW-0963">Cytoplasm</keyword>
<feature type="binding site" evidence="16">
    <location>
        <position position="445"/>
    </location>
    <ligand>
        <name>Zn(2+)</name>
        <dbReference type="ChEBI" id="CHEBI:29105"/>
    </ligand>
</feature>
<keyword evidence="13 16" id="KW-0501">Molybdenum cofactor biosynthesis</keyword>
<comment type="pathway">
    <text evidence="16">tRNA modification; 5-methoxycarbonylmethyl-2-thiouridine-tRNA biosynthesis.</text>
</comment>
<dbReference type="InterPro" id="IPR000026">
    <property type="entry name" value="N1-like"/>
</dbReference>
<comment type="catalytic activity">
    <reaction evidence="16">
        <text>[molybdopterin-synthase sulfur-carrier protein]-C-terminal Gly-Gly-AMP + S-sulfanyl-L-cysteinyl-[cysteine desulfurase] + AH2 = [molybdopterin-synthase sulfur-carrier protein]-C-terminal-Gly-aminoethanethioate + L-cysteinyl-[cysteine desulfurase] + A + AMP + 2 H(+)</text>
        <dbReference type="Rhea" id="RHEA:48612"/>
        <dbReference type="Rhea" id="RHEA-COMP:12157"/>
        <dbReference type="Rhea" id="RHEA-COMP:12158"/>
        <dbReference type="Rhea" id="RHEA-COMP:12159"/>
        <dbReference type="Rhea" id="RHEA-COMP:19907"/>
        <dbReference type="ChEBI" id="CHEBI:13193"/>
        <dbReference type="ChEBI" id="CHEBI:15378"/>
        <dbReference type="ChEBI" id="CHEBI:17499"/>
        <dbReference type="ChEBI" id="CHEBI:29950"/>
        <dbReference type="ChEBI" id="CHEBI:61963"/>
        <dbReference type="ChEBI" id="CHEBI:90618"/>
        <dbReference type="ChEBI" id="CHEBI:232372"/>
        <dbReference type="ChEBI" id="CHEBI:456215"/>
        <dbReference type="EC" id="2.8.1.11"/>
    </reaction>
</comment>
<evidence type="ECO:0000256" key="3">
    <source>
        <dbReference type="ARBA" id="ARBA00022679"/>
    </source>
</evidence>
<dbReference type="Gene3D" id="3.40.50.720">
    <property type="entry name" value="NAD(P)-binding Rossmann-like Domain"/>
    <property type="match status" value="1"/>
</dbReference>
<evidence type="ECO:0000256" key="12">
    <source>
        <dbReference type="ARBA" id="ARBA00022840"/>
    </source>
</evidence>
<dbReference type="Gene3D" id="3.40.250.10">
    <property type="entry name" value="Rhodanese-like domain"/>
    <property type="match status" value="1"/>
</dbReference>
<keyword evidence="8 16" id="KW-0547">Nucleotide-binding</keyword>
<feature type="signal peptide" evidence="18">
    <location>
        <begin position="1"/>
        <end position="19"/>
    </location>
</feature>
<accession>A0A6A6TVS8</accession>
<dbReference type="InterPro" id="IPR016191">
    <property type="entry name" value="Ribonuclease/ribotoxin"/>
</dbReference>
<dbReference type="GO" id="GO:0061605">
    <property type="term" value="F:molybdopterin-synthase adenylyltransferase activity"/>
    <property type="evidence" value="ECO:0007669"/>
    <property type="project" value="UniProtKB-EC"/>
</dbReference>
<dbReference type="Pfam" id="PF00581">
    <property type="entry name" value="Rhodanese"/>
    <property type="match status" value="1"/>
</dbReference>
<evidence type="ECO:0000256" key="18">
    <source>
        <dbReference type="SAM" id="SignalP"/>
    </source>
</evidence>
<feature type="binding site" evidence="16">
    <location>
        <position position="240"/>
    </location>
    <ligand>
        <name>ATP</name>
        <dbReference type="ChEBI" id="CHEBI:30616"/>
    </ligand>
</feature>
<feature type="binding site" evidence="16">
    <location>
        <position position="371"/>
    </location>
    <ligand>
        <name>Zn(2+)</name>
        <dbReference type="ChEBI" id="CHEBI:29105"/>
    </ligand>
</feature>
<dbReference type="Pfam" id="PF00545">
    <property type="entry name" value="Ribonuclease"/>
    <property type="match status" value="1"/>
</dbReference>
<dbReference type="GO" id="GO:0004792">
    <property type="term" value="F:thiosulfate-cyanide sulfurtransferase activity"/>
    <property type="evidence" value="ECO:0007669"/>
    <property type="project" value="TreeGrafter"/>
</dbReference>
<gene>
    <name evidence="16" type="primary">uba4</name>
    <name evidence="16" type="synonym">cnxF</name>
    <name evidence="20" type="ORF">BT63DRAFT_418289</name>
</gene>
<dbReference type="GO" id="GO:0003723">
    <property type="term" value="F:RNA binding"/>
    <property type="evidence" value="ECO:0007669"/>
    <property type="project" value="InterPro"/>
</dbReference>
<feature type="binding site" evidence="16">
    <location>
        <position position="261"/>
    </location>
    <ligand>
        <name>ATP</name>
        <dbReference type="ChEBI" id="CHEBI:30616"/>
    </ligand>
</feature>
<comment type="function">
    <text evidence="16">Plays a central role in 2-thiolation of mcm(5)S(2)U at tRNA wobble positions of cytosolic tRNA(Lys), tRNA(Glu) and tRNA(Gln). Also essential during biosynthesis of the molybdenum cofactor. Acts by mediating the C-terminal thiocarboxylation of sulfur carriers urm1 and MOCS2A. Its N-terminus first activates urm1 and MOCS2A as acyl-adenylates (-COAMP), then the persulfide sulfur on the catalytic cysteine is transferred to urm1 and MOCS2A to form thiocarboxylation (-COSH) of their C-terminus. The reaction probably involves hydrogen sulfide that is generated from the persulfide intermediate and that acts as nucleophile towards urm1 and MOCS2A. Subsequently, a transient disulfide bond is formed. Does not use thiosulfate as sulfur donor; nfs1 probably acting as a sulfur donor for thiocarboxylation reactions.</text>
</comment>
<evidence type="ECO:0000256" key="5">
    <source>
        <dbReference type="ARBA" id="ARBA00022695"/>
    </source>
</evidence>
<comment type="similarity">
    <text evidence="16">In the N-terminal section; belongs to the HesA/MoeB/ThiF family. UBA4 subfamily.</text>
</comment>
<evidence type="ECO:0000256" key="4">
    <source>
        <dbReference type="ARBA" id="ARBA00022694"/>
    </source>
</evidence>
<keyword evidence="5" id="KW-0548">Nucleotidyltransferase</keyword>
<evidence type="ECO:0000259" key="19">
    <source>
        <dbReference type="PROSITE" id="PS50206"/>
    </source>
</evidence>
<dbReference type="InterPro" id="IPR028885">
    <property type="entry name" value="MOCS3/Uba4"/>
</dbReference>
<comment type="function">
    <text evidence="15">Plays a central role in 2-thiolation of mcm(5)S(2)U at tRNA wobble positions of cytosolic tRNA(Lys), tRNA(Glu) and tRNA(Gln). Also essential during biosynthesis of the molybdenum cofactor. Acts by mediating the C-terminal thiocarboxylation of sulfur carriers urm1 and mocs2a. Its N-terminus first activates urm1 and mocs2a as acyl-adenylates (-COAMP), then the persulfide sulfur on the catalytic cysteine is transferred to urm1 and mocs2a to form thiocarboxylation (-COSH) of their C-terminus. The reaction probably involves hydrogen sulfide that is generated from the persulfide intermediate and that acts as a nucleophile towards urm1 and mocs2a. Subsequently, a transient disulfide bond is formed. Does not use thiosulfate as sulfur donor; nfs1 probably acting as a sulfur donor for thiocarboxylation reactions.</text>
</comment>
<keyword evidence="4 16" id="KW-0819">tRNA processing</keyword>
<feature type="binding site" evidence="16">
    <location>
        <begin position="268"/>
        <end position="272"/>
    </location>
    <ligand>
        <name>ATP</name>
        <dbReference type="ChEBI" id="CHEBI:30616"/>
    </ligand>
</feature>
<sequence>MHSFQTIFSLALLFTTSFASPIILDPGQSAATCGNNHYTSAQISSAVSTGCKFYHSGTGAGGSTYPHAFKDYEHIPMSSNGPWEEFPIMKKGDYNGGAPGADRVVFNSACQLSAVVTHTGFMETISRITQIEQELGNHRAAITKLESELSQLRATQDQQPQDHQPQHQKDTSNSSPNGSSTTNSKPDTHPPTTNPTQPKKYPLLHSEYTRYGRQLILPEISLHGHLKLKTSSVLLIGAGGLGCPAAIYLAGAGLGHIGIVDGDTVDESNLHRQILHGGNVGVNKAVSAVEAMRKLNPLVKYTAHEEALTAENAIDLVSGYDIVLDCSDNPATRYLVSDVCVASGKPLVSGAALRTDGQLLVLNAPPNIGPCYRCVFPVPPPADSVPTCGEAGVLGPVVGVMGVLQALEAIKVLVGQMPDRAEMLLFAGWGMGFRSIRMKGKRKTCVACGEGVERDALRERIGDGSVDYVRFCGGDGVADGLGELERVDARTYGKVVERGEKHLLVDVREKVQFELCAVEGSVNLPFSEIPGRVDGEQGERLRVQLEELMENTGSDTPLYVVCRLGNDSQVAVRRFQELGIDKERWIGDIRGGLRAWRRDVDVDFPDY</sequence>
<evidence type="ECO:0000256" key="8">
    <source>
        <dbReference type="ARBA" id="ARBA00022741"/>
    </source>
</evidence>
<dbReference type="GO" id="GO:0061604">
    <property type="term" value="F:molybdopterin-synthase sulfurtransferase activity"/>
    <property type="evidence" value="ECO:0007669"/>
    <property type="project" value="UniProtKB-EC"/>
</dbReference>
<comment type="subcellular location">
    <subcellularLocation>
        <location evidence="1">Cytoplasm</location>
        <location evidence="1">Cytosol</location>
    </subcellularLocation>
</comment>
<name>A0A6A6TVS8_9PEZI</name>
<evidence type="ECO:0000256" key="1">
    <source>
        <dbReference type="ARBA" id="ARBA00004514"/>
    </source>
</evidence>
<feature type="binding site" evidence="16">
    <location>
        <position position="374"/>
    </location>
    <ligand>
        <name>Zn(2+)</name>
        <dbReference type="ChEBI" id="CHEBI:29105"/>
    </ligand>
</feature>
<dbReference type="PANTHER" id="PTHR10953">
    <property type="entry name" value="UBIQUITIN-ACTIVATING ENZYME E1"/>
    <property type="match status" value="1"/>
</dbReference>
<dbReference type="GO" id="GO:0006777">
    <property type="term" value="P:Mo-molybdopterin cofactor biosynthetic process"/>
    <property type="evidence" value="ECO:0007669"/>
    <property type="project" value="UniProtKB-UniRule"/>
</dbReference>
<evidence type="ECO:0000256" key="15">
    <source>
        <dbReference type="ARBA" id="ARBA00043893"/>
    </source>
</evidence>
<proteinExistence type="inferred from homology"/>
<keyword evidence="9" id="KW-0833">Ubl conjugation pathway</keyword>
<dbReference type="PANTHER" id="PTHR10953:SF102">
    <property type="entry name" value="ADENYLYLTRANSFERASE AND SULFURTRANSFERASE MOCS3"/>
    <property type="match status" value="1"/>
</dbReference>
<dbReference type="EC" id="2.7.7.80" evidence="16"/>
<dbReference type="SUPFAM" id="SSF69572">
    <property type="entry name" value="Activating enzymes of the ubiquitin-like proteins"/>
    <property type="match status" value="1"/>
</dbReference>
<dbReference type="Gene3D" id="3.10.450.30">
    <property type="entry name" value="Microbial ribonucleases"/>
    <property type="match status" value="1"/>
</dbReference>
<evidence type="ECO:0000256" key="7">
    <source>
        <dbReference type="ARBA" id="ARBA00022723"/>
    </source>
</evidence>
<dbReference type="UniPathway" id="UPA00988"/>
<dbReference type="PROSITE" id="PS50206">
    <property type="entry name" value="RHODANESE_3"/>
    <property type="match status" value="1"/>
</dbReference>
<keyword evidence="11 16" id="KW-0862">Zinc</keyword>
<evidence type="ECO:0000256" key="11">
    <source>
        <dbReference type="ARBA" id="ARBA00022833"/>
    </source>
</evidence>
<comment type="catalytic activity">
    <reaction evidence="16">
        <text>[molybdopterin-synthase sulfur-carrier protein]-C-terminal Gly-Gly + ATP + H(+) = [molybdopterin-synthase sulfur-carrier protein]-C-terminal Gly-Gly-AMP + diphosphate</text>
        <dbReference type="Rhea" id="RHEA:43616"/>
        <dbReference type="Rhea" id="RHEA-COMP:12159"/>
        <dbReference type="Rhea" id="RHEA-COMP:12202"/>
        <dbReference type="ChEBI" id="CHEBI:15378"/>
        <dbReference type="ChEBI" id="CHEBI:30616"/>
        <dbReference type="ChEBI" id="CHEBI:33019"/>
        <dbReference type="ChEBI" id="CHEBI:90618"/>
        <dbReference type="ChEBI" id="CHEBI:90778"/>
        <dbReference type="EC" id="2.7.7.80"/>
    </reaction>
</comment>
<evidence type="ECO:0000313" key="20">
    <source>
        <dbReference type="EMBL" id="KAF2664159.1"/>
    </source>
</evidence>
<dbReference type="FunFam" id="3.40.250.10:FF:000014">
    <property type="entry name" value="Adenylyltransferase and sulfurtransferase MOCS3"/>
    <property type="match status" value="1"/>
</dbReference>
<dbReference type="InterPro" id="IPR045886">
    <property type="entry name" value="ThiF/MoeB/HesA"/>
</dbReference>
<dbReference type="CDD" id="cd00757">
    <property type="entry name" value="ThiF_MoeB_HesA_family"/>
    <property type="match status" value="1"/>
</dbReference>
<feature type="active site" description="Glycyl thioester intermediate; for adenylyltransferase activity" evidence="16">
    <location>
        <position position="388"/>
    </location>
</feature>
<organism evidence="20 21">
    <name type="scientific">Microthyrium microscopicum</name>
    <dbReference type="NCBI Taxonomy" id="703497"/>
    <lineage>
        <taxon>Eukaryota</taxon>
        <taxon>Fungi</taxon>
        <taxon>Dikarya</taxon>
        <taxon>Ascomycota</taxon>
        <taxon>Pezizomycotina</taxon>
        <taxon>Dothideomycetes</taxon>
        <taxon>Dothideomycetes incertae sedis</taxon>
        <taxon>Microthyriales</taxon>
        <taxon>Microthyriaceae</taxon>
        <taxon>Microthyrium</taxon>
    </lineage>
</organism>
<evidence type="ECO:0000256" key="9">
    <source>
        <dbReference type="ARBA" id="ARBA00022786"/>
    </source>
</evidence>
<protein>
    <recommendedName>
        <fullName evidence="16">Adenylyltransferase and sulfurtransferase uba4</fullName>
    </recommendedName>
    <alternativeName>
        <fullName evidence="16">Common component for nitrate reductase and xanthine dehydrogenase protein F</fullName>
    </alternativeName>
    <alternativeName>
        <fullName evidence="16">Ubiquitin-like protein activator 4</fullName>
    </alternativeName>
    <domain>
        <recommendedName>
            <fullName evidence="16">Molybdopterin-synthase adenylyltransferase</fullName>
            <ecNumber evidence="16">2.7.7.80</ecNumber>
        </recommendedName>
        <alternativeName>
            <fullName evidence="16">Adenylyltransferase uba4</fullName>
        </alternativeName>
        <alternativeName>
            <fullName evidence="16">Sulfur carrier protein MOCS2A adenylyltransferase</fullName>
        </alternativeName>
    </domain>
    <domain>
        <recommendedName>
            <fullName evidence="16">Molybdopterin-synthase sulfurtransferase</fullName>
            <ecNumber evidence="16">2.8.1.11</ecNumber>
        </recommendedName>
        <alternativeName>
            <fullName evidence="16">Sulfurtransferase uba4</fullName>
        </alternativeName>
        <alternativeName>
            <fullName evidence="16">Sulfur carrier protein MOCS2A sulfurtransferase</fullName>
        </alternativeName>
    </domain>
</protein>
<dbReference type="GO" id="GO:0042292">
    <property type="term" value="F:URM1 activating enzyme activity"/>
    <property type="evidence" value="ECO:0007669"/>
    <property type="project" value="TreeGrafter"/>
</dbReference>
<dbReference type="UniPathway" id="UPA00344"/>
<keyword evidence="7 16" id="KW-0479">Metal-binding</keyword>
<evidence type="ECO:0000256" key="14">
    <source>
        <dbReference type="ARBA" id="ARBA00023268"/>
    </source>
</evidence>
<feature type="binding site" evidence="16">
    <location>
        <position position="284"/>
    </location>
    <ligand>
        <name>ATP</name>
        <dbReference type="ChEBI" id="CHEBI:30616"/>
    </ligand>
</feature>
<evidence type="ECO:0000256" key="2">
    <source>
        <dbReference type="ARBA" id="ARBA00022490"/>
    </source>
</evidence>
<keyword evidence="10" id="KW-0378">Hydrolase</keyword>
<dbReference type="GO" id="GO:0032447">
    <property type="term" value="P:protein urmylation"/>
    <property type="evidence" value="ECO:0007669"/>
    <property type="project" value="TreeGrafter"/>
</dbReference>
<feature type="active site" description="Cysteine persulfide intermediate; for sulfurtransferase activity" evidence="16">
    <location>
        <position position="562"/>
    </location>
</feature>
<keyword evidence="3 16" id="KW-0808">Transferase</keyword>
<dbReference type="GO" id="GO:0004521">
    <property type="term" value="F:RNA endonuclease activity"/>
    <property type="evidence" value="ECO:0007669"/>
    <property type="project" value="InterPro"/>
</dbReference>
<dbReference type="InterPro" id="IPR036873">
    <property type="entry name" value="Rhodanese-like_dom_sf"/>
</dbReference>
<keyword evidence="21" id="KW-1185">Reference proteome</keyword>
<feature type="chain" id="PRO_5025488387" description="Adenylyltransferase and sulfurtransferase uba4" evidence="18">
    <location>
        <begin position="20"/>
        <end position="607"/>
    </location>
</feature>
<feature type="binding site" evidence="16">
    <location>
        <position position="448"/>
    </location>
    <ligand>
        <name>Zn(2+)</name>
        <dbReference type="ChEBI" id="CHEBI:29105"/>
    </ligand>
</feature>
<dbReference type="SMART" id="SM00450">
    <property type="entry name" value="RHOD"/>
    <property type="match status" value="1"/>
</dbReference>
<keyword evidence="14 16" id="KW-0511">Multifunctional enzyme</keyword>
<dbReference type="Pfam" id="PF00899">
    <property type="entry name" value="ThiF"/>
    <property type="match status" value="1"/>
</dbReference>
<dbReference type="Proteomes" id="UP000799302">
    <property type="component" value="Unassembled WGS sequence"/>
</dbReference>
<feature type="binding site" evidence="16">
    <location>
        <begin position="328"/>
        <end position="329"/>
    </location>
    <ligand>
        <name>ATP</name>
        <dbReference type="ChEBI" id="CHEBI:30616"/>
    </ligand>
</feature>
<keyword evidence="18" id="KW-0732">Signal</keyword>
<dbReference type="InterPro" id="IPR000594">
    <property type="entry name" value="ThiF_NAD_FAD-bd"/>
</dbReference>
<feature type="domain" description="Rhodanese" evidence="19">
    <location>
        <begin position="498"/>
        <end position="605"/>
    </location>
</feature>
<dbReference type="HAMAP" id="MF_03049">
    <property type="entry name" value="MOCS3_Uba4"/>
    <property type="match status" value="1"/>
</dbReference>
<evidence type="ECO:0000256" key="16">
    <source>
        <dbReference type="HAMAP-Rule" id="MF_03049"/>
    </source>
</evidence>
<dbReference type="AlphaFoldDB" id="A0A6A6TVS8"/>
<keyword evidence="6" id="KW-0540">Nuclease</keyword>
<reference evidence="20" key="1">
    <citation type="journal article" date="2020" name="Stud. Mycol.">
        <title>101 Dothideomycetes genomes: a test case for predicting lifestyles and emergence of pathogens.</title>
        <authorList>
            <person name="Haridas S."/>
            <person name="Albert R."/>
            <person name="Binder M."/>
            <person name="Bloem J."/>
            <person name="Labutti K."/>
            <person name="Salamov A."/>
            <person name="Andreopoulos B."/>
            <person name="Baker S."/>
            <person name="Barry K."/>
            <person name="Bills G."/>
            <person name="Bluhm B."/>
            <person name="Cannon C."/>
            <person name="Castanera R."/>
            <person name="Culley D."/>
            <person name="Daum C."/>
            <person name="Ezra D."/>
            <person name="Gonzalez J."/>
            <person name="Henrissat B."/>
            <person name="Kuo A."/>
            <person name="Liang C."/>
            <person name="Lipzen A."/>
            <person name="Lutzoni F."/>
            <person name="Magnuson J."/>
            <person name="Mondo S."/>
            <person name="Nolan M."/>
            <person name="Ohm R."/>
            <person name="Pangilinan J."/>
            <person name="Park H.-J."/>
            <person name="Ramirez L."/>
            <person name="Alfaro M."/>
            <person name="Sun H."/>
            <person name="Tritt A."/>
            <person name="Yoshinaga Y."/>
            <person name="Zwiers L.-H."/>
            <person name="Turgeon B."/>
            <person name="Goodwin S."/>
            <person name="Spatafora J."/>
            <person name="Crous P."/>
            <person name="Grigoriev I."/>
        </authorList>
    </citation>
    <scope>NUCLEOTIDE SEQUENCE</scope>
    <source>
        <strain evidence="20">CBS 115976</strain>
    </source>
</reference>
<dbReference type="GO" id="GO:0016787">
    <property type="term" value="F:hydrolase activity"/>
    <property type="evidence" value="ECO:0007669"/>
    <property type="project" value="UniProtKB-KW"/>
</dbReference>
<evidence type="ECO:0000256" key="13">
    <source>
        <dbReference type="ARBA" id="ARBA00023150"/>
    </source>
</evidence>
<dbReference type="EC" id="2.8.1.11" evidence="16"/>
<evidence type="ECO:0000256" key="17">
    <source>
        <dbReference type="SAM" id="MobiDB-lite"/>
    </source>
</evidence>
<feature type="compositionally biased region" description="Low complexity" evidence="17">
    <location>
        <begin position="171"/>
        <end position="184"/>
    </location>
</feature>
<dbReference type="FunFam" id="3.40.50.720:FF:000033">
    <property type="entry name" value="Adenylyltransferase and sulfurtransferase MOCS3"/>
    <property type="match status" value="1"/>
</dbReference>
<dbReference type="SUPFAM" id="SSF53933">
    <property type="entry name" value="Microbial ribonucleases"/>
    <property type="match status" value="1"/>
</dbReference>
<evidence type="ECO:0000313" key="21">
    <source>
        <dbReference type="Proteomes" id="UP000799302"/>
    </source>
</evidence>
<dbReference type="GO" id="GO:0005829">
    <property type="term" value="C:cytosol"/>
    <property type="evidence" value="ECO:0007669"/>
    <property type="project" value="UniProtKB-SubCell"/>
</dbReference>
<dbReference type="InterPro" id="IPR035985">
    <property type="entry name" value="Ubiquitin-activating_enz"/>
</dbReference>
<feature type="region of interest" description="Disordered" evidence="17">
    <location>
        <begin position="149"/>
        <end position="201"/>
    </location>
</feature>
<evidence type="ECO:0000256" key="10">
    <source>
        <dbReference type="ARBA" id="ARBA00022801"/>
    </source>
</evidence>
<dbReference type="OrthoDB" id="10261062at2759"/>
<dbReference type="InterPro" id="IPR001763">
    <property type="entry name" value="Rhodanese-like_dom"/>
</dbReference>
<evidence type="ECO:0000256" key="6">
    <source>
        <dbReference type="ARBA" id="ARBA00022722"/>
    </source>
</evidence>
<dbReference type="GO" id="GO:0046872">
    <property type="term" value="F:metal ion binding"/>
    <property type="evidence" value="ECO:0007669"/>
    <property type="project" value="UniProtKB-KW"/>
</dbReference>
<dbReference type="GO" id="GO:0005524">
    <property type="term" value="F:ATP binding"/>
    <property type="evidence" value="ECO:0007669"/>
    <property type="project" value="UniProtKB-KW"/>
</dbReference>
<dbReference type="GO" id="GO:0002143">
    <property type="term" value="P:tRNA wobble position uridine thiolation"/>
    <property type="evidence" value="ECO:0007669"/>
    <property type="project" value="InterPro"/>
</dbReference>
<dbReference type="EMBL" id="MU004243">
    <property type="protein sequence ID" value="KAF2664159.1"/>
    <property type="molecule type" value="Genomic_DNA"/>
</dbReference>
<keyword evidence="12 16" id="KW-0067">ATP-binding</keyword>
<comment type="cofactor">
    <cofactor evidence="16">
        <name>Zn(2+)</name>
        <dbReference type="ChEBI" id="CHEBI:29105"/>
    </cofactor>
    <text evidence="16">Binds 1 zinc ion per subunit.</text>
</comment>
<comment type="pathway">
    <text evidence="16">Cofactor biosynthesis; molybdopterin biosynthesis.</text>
</comment>